<protein>
    <recommendedName>
        <fullName evidence="2">Protein kinase domain-containing protein</fullName>
    </recommendedName>
</protein>
<sequence length="1465" mass="164939">MSRDLSTVVQTPLEDILRRGRPVPHKKRPTGRVVDFLRSVEAKVYGRLLEGTSVNSTERFQDSQNNLGIPPIDLFQPPGREGEVDYSTPDAANESYRNPLRIPGCSPVTFAYPRGNANIPGSYEARFKTLKGIFRKNTQEDPQLAEFQQYIDYSLKLCGTSPQDCVPSILVFCRPAEFKNLRALLTSPQLKYQYARRRQEPKYPWSETQMLATEQDHKPFFNLYFWRQERPRELFWGRAPVCLRHDITEDYRHPQHPLRSNSSAPMLGSVVQLSGTDQRSSTLGCMIKVDSEYYAITTMHTFAPSESSRSAPSTTESDDISTSNSSTAPTVFAEIEVPLPSYKEIFEPDVYELLSEDDYYVPDVQYESLSESEECDPDQADDWSLDKQGSTLRQPWDAHCPEETNEMLALFPSSQQLQDSGQLDLDWALIKVTNLDHSGFNTFYPSGIHSEPVSLDKVARSQPQFETPVLIVTSGKVPQRGFLQPGISFLGGISGKTPSSVWTVILDDGSSLKKGDSGSVVVDATSYDIYGHVIGCNPMGDIYISPYSAILQQIRHLFPDATVGLPESSSTRLCPSGVAARTSQCISNPDMASSPTHDNTSIVRPEIQYDPVLFNCHDDVQHMNTSHSKISEVPSESCSVLPADHNQSSIRSQAVKSRGRGTSPKSVATIPNVSFQDASSCQDRFREYIRDNLVDGVDGKGKAAPYISFSALERYWTESRINTIMESRKISPADITKDIQSSYLRIFSLLVYLGYPDSIRWFSSNGLQDSNLPLADSSRQNNPSWYYAFLKEQWTFCPIIISADGDFTQTLPSKAILPVTYEKAIEGKNKGPEDPSLWQVKVHPEYSHKLVDDTIVFKVYQGTRGHHLYTAEINFYSQLRFRFRDDSSITRAFASFSFPESERCIAVFEYANGGSLLDFFHTKSPPSSNENVLLLWERVLSLTKALDVFRKLSEHSPDRAHPDIKPENILVFSKDDNDSTFDTVFKFDSFALVEPSETPPPDKEMIRKESRSQMYLPPEASNSSPIIRPTMAMADIWSLGAVFSDLLVWSMSGEAGRQRYRDRRMIELVNHNACYHDGVKRLGAVDRYHELALLRKKEDDVITPFMSRTILSKMLVPARERLDEIEILKSFQAEVKRLRLSLPDILTIPQSNSPDLAGMDTTLARIHLETSRSNPISPMLTDSPRIDLPAQSPVFGEQRNSSLADNESLEGEPPAQTVKVLYRILKDKKRISKLENSHKTKRNRMSDAMDGTILPGIREARKNLKGRDQIFLIDNFSSMGQHWRQVMETARVISYVCKQTAAEDGMELFVASKTTKNPRKCKTSSQIERAIKHTSVVNGACNMGTCLDYVLKMVCDDGKPKPKNIYVFTNGLWERNSRESGVEGAIRTISGKRRDLKASGQRSSGLSIQFIQFGHDPEGTENLGRVESANSELVTVRHFKDPLPPYVMRVGIHTPKVLCVEDEVH</sequence>
<dbReference type="Gene3D" id="1.10.510.10">
    <property type="entry name" value="Transferase(Phosphotransferase) domain 1"/>
    <property type="match status" value="1"/>
</dbReference>
<evidence type="ECO:0000313" key="3">
    <source>
        <dbReference type="EMBL" id="RBA12724.1"/>
    </source>
</evidence>
<dbReference type="GO" id="GO:0004674">
    <property type="term" value="F:protein serine/threonine kinase activity"/>
    <property type="evidence" value="ECO:0007669"/>
    <property type="project" value="TreeGrafter"/>
</dbReference>
<gene>
    <name evidence="3" type="ORF">FPRO05_04174</name>
</gene>
<evidence type="ECO:0000313" key="4">
    <source>
        <dbReference type="Proteomes" id="UP000251714"/>
    </source>
</evidence>
<dbReference type="Proteomes" id="UP000251714">
    <property type="component" value="Unassembled WGS sequence"/>
</dbReference>
<feature type="domain" description="Protein kinase" evidence="2">
    <location>
        <begin position="796"/>
        <end position="1135"/>
    </location>
</feature>
<organism evidence="3 4">
    <name type="scientific">Gibberella intermedia</name>
    <name type="common">Bulb rot disease fungus</name>
    <name type="synonym">Fusarium proliferatum</name>
    <dbReference type="NCBI Taxonomy" id="948311"/>
    <lineage>
        <taxon>Eukaryota</taxon>
        <taxon>Fungi</taxon>
        <taxon>Dikarya</taxon>
        <taxon>Ascomycota</taxon>
        <taxon>Pezizomycotina</taxon>
        <taxon>Sordariomycetes</taxon>
        <taxon>Hypocreomycetidae</taxon>
        <taxon>Hypocreales</taxon>
        <taxon>Nectriaceae</taxon>
        <taxon>Fusarium</taxon>
        <taxon>Fusarium fujikuroi species complex</taxon>
    </lineage>
</organism>
<dbReference type="PROSITE" id="PS50011">
    <property type="entry name" value="PROTEIN_KINASE_DOM"/>
    <property type="match status" value="1"/>
</dbReference>
<dbReference type="EMBL" id="PKMI01000039">
    <property type="protein sequence ID" value="RBA12724.1"/>
    <property type="molecule type" value="Genomic_DNA"/>
</dbReference>
<name>A0A365MW09_GIBIN</name>
<reference evidence="3 4" key="1">
    <citation type="submission" date="2017-12" db="EMBL/GenBank/DDBJ databases">
        <title>Genome sequence of the mycotoxigenic crop pathogen Fusarium proliferatum, strain ITEM 2341 from Date Palm.</title>
        <authorList>
            <person name="Almiman B.F."/>
            <person name="Shittu T.A."/>
            <person name="Muthumeenakshi S."/>
            <person name="Baroncelli R."/>
            <person name="Sreenivasaprasada S."/>
        </authorList>
    </citation>
    <scope>NUCLEOTIDE SEQUENCE [LARGE SCALE GENOMIC DNA]</scope>
    <source>
        <strain evidence="3 4">ITEM 2341</strain>
    </source>
</reference>
<dbReference type="GO" id="GO:0005524">
    <property type="term" value="F:ATP binding"/>
    <property type="evidence" value="ECO:0007669"/>
    <property type="project" value="InterPro"/>
</dbReference>
<dbReference type="SMART" id="SM00220">
    <property type="entry name" value="S_TKc"/>
    <property type="match status" value="1"/>
</dbReference>
<evidence type="ECO:0000256" key="1">
    <source>
        <dbReference type="SAM" id="MobiDB-lite"/>
    </source>
</evidence>
<dbReference type="PANTHER" id="PTHR24359">
    <property type="entry name" value="SERINE/THREONINE-PROTEIN KINASE SBK1"/>
    <property type="match status" value="1"/>
</dbReference>
<comment type="caution">
    <text evidence="3">The sequence shown here is derived from an EMBL/GenBank/DDBJ whole genome shotgun (WGS) entry which is preliminary data.</text>
</comment>
<proteinExistence type="predicted"/>
<feature type="region of interest" description="Disordered" evidence="1">
    <location>
        <begin position="649"/>
        <end position="668"/>
    </location>
</feature>
<accession>A0A365MW09</accession>
<dbReference type="SUPFAM" id="SSF53300">
    <property type="entry name" value="vWA-like"/>
    <property type="match status" value="1"/>
</dbReference>
<dbReference type="InterPro" id="IPR000719">
    <property type="entry name" value="Prot_kinase_dom"/>
</dbReference>
<dbReference type="InterPro" id="IPR036465">
    <property type="entry name" value="vWFA_dom_sf"/>
</dbReference>
<dbReference type="InterPro" id="IPR011009">
    <property type="entry name" value="Kinase-like_dom_sf"/>
</dbReference>
<feature type="region of interest" description="Disordered" evidence="1">
    <location>
        <begin position="304"/>
        <end position="327"/>
    </location>
</feature>
<evidence type="ECO:0000259" key="2">
    <source>
        <dbReference type="PROSITE" id="PS50011"/>
    </source>
</evidence>
<dbReference type="PANTHER" id="PTHR24359:SF1">
    <property type="entry name" value="INHIBITOR OF NUCLEAR FACTOR KAPPA-B KINASE EPSILON SUBUNIT HOMOLOG 1-RELATED"/>
    <property type="match status" value="1"/>
</dbReference>
<dbReference type="SUPFAM" id="SSF56112">
    <property type="entry name" value="Protein kinase-like (PK-like)"/>
    <property type="match status" value="1"/>
</dbReference>